<keyword evidence="2" id="KW-1185">Reference proteome</keyword>
<dbReference type="Proteomes" id="UP000183810">
    <property type="component" value="Chromosome"/>
</dbReference>
<dbReference type="KEGG" id="nsl:BOX37_03945"/>
<accession>A0A1J0W171</accession>
<evidence type="ECO:0000313" key="1">
    <source>
        <dbReference type="EMBL" id="APE38006.1"/>
    </source>
</evidence>
<dbReference type="AlphaFoldDB" id="A0A1J0W171"/>
<evidence type="ECO:0000313" key="2">
    <source>
        <dbReference type="Proteomes" id="UP000183810"/>
    </source>
</evidence>
<name>A0A1J0W171_9NOCA</name>
<dbReference type="OrthoDB" id="4310592at2"/>
<reference evidence="1" key="1">
    <citation type="submission" date="2016-11" db="EMBL/GenBank/DDBJ databases">
        <authorList>
            <person name="Jaros S."/>
            <person name="Januszkiewicz K."/>
            <person name="Wedrychowicz H."/>
        </authorList>
    </citation>
    <scope>NUCLEOTIDE SEQUENCE [LARGE SCALE GENOMIC DNA]</scope>
    <source>
        <strain evidence="1">Y48</strain>
    </source>
</reference>
<proteinExistence type="predicted"/>
<dbReference type="EMBL" id="CP018082">
    <property type="protein sequence ID" value="APE38006.1"/>
    <property type="molecule type" value="Genomic_DNA"/>
</dbReference>
<sequence length="83" mass="8774">MGLDDALAGRGLRSATGLDLMTSTALRAVTRAHPHATEDLIAAAEAAFAGQLDGSNAAAERAEQQRHIAEIKARQQAARRERP</sequence>
<organism evidence="1 2">
    <name type="scientific">Nocardia mangyaensis</name>
    <dbReference type="NCBI Taxonomy" id="2213200"/>
    <lineage>
        <taxon>Bacteria</taxon>
        <taxon>Bacillati</taxon>
        <taxon>Actinomycetota</taxon>
        <taxon>Actinomycetes</taxon>
        <taxon>Mycobacteriales</taxon>
        <taxon>Nocardiaceae</taxon>
        <taxon>Nocardia</taxon>
    </lineage>
</organism>
<gene>
    <name evidence="1" type="ORF">BOX37_03945</name>
</gene>
<protein>
    <submittedName>
        <fullName evidence="1">Uncharacterized protein</fullName>
    </submittedName>
</protein>